<dbReference type="InterPro" id="IPR050148">
    <property type="entry name" value="Terpene_synthase-like"/>
</dbReference>
<proteinExistence type="evidence at protein level"/>
<dbReference type="InterPro" id="IPR008930">
    <property type="entry name" value="Terpenoid_cyclase/PrenylTrfase"/>
</dbReference>
<evidence type="ECO:0000256" key="2">
    <source>
        <dbReference type="SAM" id="MobiDB-lite"/>
    </source>
</evidence>
<dbReference type="SMR" id="A0A023VSF1"/>
<dbReference type="EMBL" id="KJ469317">
    <property type="protein sequence ID" value="AHY18946.1"/>
    <property type="molecule type" value="Genomic_DNA"/>
</dbReference>
<dbReference type="AlphaFoldDB" id="A0A023VSF1"/>
<evidence type="ECO:0000256" key="1">
    <source>
        <dbReference type="ARBA" id="ARBA00022723"/>
    </source>
</evidence>
<dbReference type="SUPFAM" id="SSF48239">
    <property type="entry name" value="Terpenoid cyclases/Protein prenyltransferases"/>
    <property type="match status" value="1"/>
</dbReference>
<gene>
    <name evidence="4" type="primary">ptmT2</name>
</gene>
<feature type="region of interest" description="Disordered" evidence="2">
    <location>
        <begin position="204"/>
        <end position="223"/>
    </location>
</feature>
<organism evidence="4">
    <name type="scientific">Streptomyces platensis</name>
    <dbReference type="NCBI Taxonomy" id="58346"/>
    <lineage>
        <taxon>Bacteria</taxon>
        <taxon>Bacillati</taxon>
        <taxon>Actinomycetota</taxon>
        <taxon>Actinomycetes</taxon>
        <taxon>Kitasatosporales</taxon>
        <taxon>Streptomycetaceae</taxon>
        <taxon>Streptomyces</taxon>
    </lineage>
</organism>
<sequence>MLEVPAQPTPAPREAEAAALLAATVADPWGLVAPSVYDTARLVSLAPWLDGHRERLGYLAKEQNQDGSWGAPDGYGLVPTLSAVEALLTELARTDSGAPHLSPDDLAAACADGLGALRDGLLAGPVPDTIGVEFVAPSLLADINTRLAALTEQAPGKLGAWSGTTLTSPAPDLDGALLAGVREMTEQAPLPEKLWHTLEAVTRDGTRGARPHEGAPPHNGSVGCSPAATAAWLGAAPDPAAPGVAYLRDVQARFGGPVPSITPIVYFEQAWVLNSLAASGLRYEAPAALLDSLEAGLTDEGIAAAPGLPSDSDDTAAVLFALAQHGRTHRPDSLMHFRRDGYFSCFGVERTPSTSTNAHILEALGHHVTVRPDDAGRYGAEIRMISDWLLDNQLPDGSWMDKWHASPYYATACCALALAEFGGPSARAAVDRAAAWALATQRADGSWGRWQGTTEETAYMVQLLMRTRTPGSPGTVARSAARGCDALLAHDDPASYPGLWHDKDIYAPVTVIRAARLAALALGGAASAASGGA</sequence>
<dbReference type="InterPro" id="IPR032696">
    <property type="entry name" value="SQ_cyclase_C"/>
</dbReference>
<feature type="compositionally biased region" description="Basic and acidic residues" evidence="2">
    <location>
        <begin position="204"/>
        <end position="215"/>
    </location>
</feature>
<name>A0A023VSF1_STRPT</name>
<keyword evidence="1" id="KW-0479">Metal-binding</keyword>
<dbReference type="PANTHER" id="PTHR31739">
    <property type="entry name" value="ENT-COPALYL DIPHOSPHATE SYNTHASE, CHLOROPLASTIC"/>
    <property type="match status" value="1"/>
</dbReference>
<dbReference type="Pfam" id="PF13243">
    <property type="entry name" value="SQHop_cyclase_C"/>
    <property type="match status" value="1"/>
</dbReference>
<dbReference type="GO" id="GO:0016102">
    <property type="term" value="P:diterpenoid biosynthetic process"/>
    <property type="evidence" value="ECO:0007669"/>
    <property type="project" value="TreeGrafter"/>
</dbReference>
<dbReference type="PDB" id="5BP8">
    <property type="method" value="X-ray"/>
    <property type="resolution" value="1.80 A"/>
    <property type="chains" value="A=9-528"/>
</dbReference>
<dbReference type="Gene3D" id="1.50.10.160">
    <property type="match status" value="1"/>
</dbReference>
<accession>A0A0A0V036</accession>
<dbReference type="Gene3D" id="1.50.10.20">
    <property type="match status" value="1"/>
</dbReference>
<reference evidence="6" key="2">
    <citation type="journal article" date="2016" name="J. Am. Chem. Soc.">
        <title>Structure of the ent-Copalyl Diphosphate Synthase PtmT2 from Streptomyces platensis CB00739, a Bacterial Type II Diterpene Synthase.</title>
        <authorList>
            <person name="Rudolf J.D."/>
            <person name="Dong L.B."/>
            <person name="Cao H."/>
            <person name="Hatzos-Skintges C."/>
            <person name="Osipiuk J."/>
            <person name="Endres M."/>
            <person name="Chang C.Y."/>
            <person name="Ma M."/>
            <person name="Babnigg G."/>
            <person name="Joachimiak A."/>
            <person name="Phillips G.N."/>
            <person name="Shen B."/>
        </authorList>
    </citation>
    <scope>X-RAY CRYSTALLOGRAPHY (1.80 ANGSTROMS) OF 9-528</scope>
</reference>
<evidence type="ECO:0000313" key="4">
    <source>
        <dbReference type="EMBL" id="AHY18946.1"/>
    </source>
</evidence>
<keyword evidence="6" id="KW-0002">3D-structure</keyword>
<dbReference type="GO" id="GO:0000287">
    <property type="term" value="F:magnesium ion binding"/>
    <property type="evidence" value="ECO:0007669"/>
    <property type="project" value="TreeGrafter"/>
</dbReference>
<protein>
    <submittedName>
        <fullName evidence="4">Ent-copalyl diphosphate synthase</fullName>
    </submittedName>
    <submittedName>
        <fullName evidence="5">PtmT2</fullName>
    </submittedName>
</protein>
<evidence type="ECO:0000259" key="3">
    <source>
        <dbReference type="Pfam" id="PF13243"/>
    </source>
</evidence>
<reference evidence="4" key="1">
    <citation type="journal article" date="2014" name="J. Nat. Prod.">
        <title>Strain prioritization for natural product discovery by a high-throughput real-time PCR method.</title>
        <authorList>
            <person name="Hindra"/>
            <person name="Huang T."/>
            <person name="Yang D."/>
            <person name="Rudolf J.D."/>
            <person name="Xie P."/>
            <person name="Xie G."/>
            <person name="Teng Q."/>
            <person name="Lohman J.R."/>
            <person name="Zhu X."/>
            <person name="Huang Y."/>
            <person name="Zhao L.X."/>
            <person name="Jiang Y."/>
            <person name="Duan Y."/>
            <person name="Shen B."/>
        </authorList>
    </citation>
    <scope>NUCLEOTIDE SEQUENCE</scope>
    <source>
        <strain evidence="4">CB00739</strain>
    </source>
</reference>
<dbReference type="PANTHER" id="PTHR31739:SF25">
    <property type="entry name" value="(E,E)-GERANYLLINALOOL SYNTHASE"/>
    <property type="match status" value="1"/>
</dbReference>
<evidence type="ECO:0000313" key="5">
    <source>
        <dbReference type="EMBL" id="AIW55555.2"/>
    </source>
</evidence>
<dbReference type="PDBsum" id="5BP8"/>
<reference evidence="5" key="3">
    <citation type="submission" date="2017-07" db="EMBL/GenBank/DDBJ databases">
        <authorList>
            <person name="Huang T."/>
            <person name="Rudolf J.D."/>
            <person name="Yang D."/>
            <person name="Xie G."/>
            <person name="Shen B."/>
        </authorList>
    </citation>
    <scope>NUCLEOTIDE SEQUENCE</scope>
    <source>
        <strain evidence="5">CB00739</strain>
    </source>
</reference>
<dbReference type="EMBL" id="KJ189771">
    <property type="protein sequence ID" value="AIW55555.2"/>
    <property type="molecule type" value="Genomic_DNA"/>
</dbReference>
<dbReference type="GO" id="GO:0010333">
    <property type="term" value="F:terpene synthase activity"/>
    <property type="evidence" value="ECO:0007669"/>
    <property type="project" value="InterPro"/>
</dbReference>
<accession>A0A023VSF1</accession>
<evidence type="ECO:0007829" key="6">
    <source>
        <dbReference type="PDB" id="5BP8"/>
    </source>
</evidence>
<feature type="domain" description="Squalene cyclase C-terminal" evidence="3">
    <location>
        <begin position="352"/>
        <end position="460"/>
    </location>
</feature>